<sequence>MFACGITKELLVPANSPLSSLSAFSGFSGSGNSSVFPVAISQILLDLANTSNCSLQTSQSSWVPRVVVLVEVTDIFEKRGSVGSFGYEEIVNFVWENWLLNSFTFLSVMRLLIVGLIVVPYMGSST</sequence>
<evidence type="ECO:0000256" key="1">
    <source>
        <dbReference type="SAM" id="Phobius"/>
    </source>
</evidence>
<reference evidence="2 3" key="1">
    <citation type="submission" date="2024-07" db="EMBL/GenBank/DDBJ databases">
        <title>Section-level genome sequencing and comparative genomics of Aspergillus sections Usti and Cavernicolus.</title>
        <authorList>
            <consortium name="Lawrence Berkeley National Laboratory"/>
            <person name="Nybo J.L."/>
            <person name="Vesth T.C."/>
            <person name="Theobald S."/>
            <person name="Frisvad J.C."/>
            <person name="Larsen T.O."/>
            <person name="Kjaerboelling I."/>
            <person name="Rothschild-Mancinelli K."/>
            <person name="Lyhne E.K."/>
            <person name="Kogle M.E."/>
            <person name="Barry K."/>
            <person name="Clum A."/>
            <person name="Na H."/>
            <person name="Ledsgaard L."/>
            <person name="Lin J."/>
            <person name="Lipzen A."/>
            <person name="Kuo A."/>
            <person name="Riley R."/>
            <person name="Mondo S."/>
            <person name="LaButti K."/>
            <person name="Haridas S."/>
            <person name="Pangalinan J."/>
            <person name="Salamov A.A."/>
            <person name="Simmons B.A."/>
            <person name="Magnuson J.K."/>
            <person name="Chen J."/>
            <person name="Drula E."/>
            <person name="Henrissat B."/>
            <person name="Wiebenga A."/>
            <person name="Lubbers R.J."/>
            <person name="Gomes A.C."/>
            <person name="Makela M.R."/>
            <person name="Stajich J."/>
            <person name="Grigoriev I.V."/>
            <person name="Mortensen U.H."/>
            <person name="De vries R.P."/>
            <person name="Baker S.E."/>
            <person name="Andersen M.R."/>
        </authorList>
    </citation>
    <scope>NUCLEOTIDE SEQUENCE [LARGE SCALE GENOMIC DNA]</scope>
    <source>
        <strain evidence="2 3">CBS 600.67</strain>
    </source>
</reference>
<evidence type="ECO:0000313" key="3">
    <source>
        <dbReference type="Proteomes" id="UP001610335"/>
    </source>
</evidence>
<keyword evidence="1" id="KW-0812">Transmembrane</keyword>
<keyword evidence="1" id="KW-0472">Membrane</keyword>
<feature type="transmembrane region" description="Helical" evidence="1">
    <location>
        <begin position="103"/>
        <end position="123"/>
    </location>
</feature>
<evidence type="ECO:0000313" key="2">
    <source>
        <dbReference type="EMBL" id="KAL2819539.1"/>
    </source>
</evidence>
<dbReference type="Proteomes" id="UP001610335">
    <property type="component" value="Unassembled WGS sequence"/>
</dbReference>
<protein>
    <submittedName>
        <fullName evidence="2">Uncharacterized protein</fullName>
    </submittedName>
</protein>
<accession>A0ABR4HWT0</accession>
<keyword evidence="1" id="KW-1133">Transmembrane helix</keyword>
<gene>
    <name evidence="2" type="ORF">BDW59DRAFT_120718</name>
</gene>
<comment type="caution">
    <text evidence="2">The sequence shown here is derived from an EMBL/GenBank/DDBJ whole genome shotgun (WGS) entry which is preliminary data.</text>
</comment>
<keyword evidence="3" id="KW-1185">Reference proteome</keyword>
<organism evidence="2 3">
    <name type="scientific">Aspergillus cavernicola</name>
    <dbReference type="NCBI Taxonomy" id="176166"/>
    <lineage>
        <taxon>Eukaryota</taxon>
        <taxon>Fungi</taxon>
        <taxon>Dikarya</taxon>
        <taxon>Ascomycota</taxon>
        <taxon>Pezizomycotina</taxon>
        <taxon>Eurotiomycetes</taxon>
        <taxon>Eurotiomycetidae</taxon>
        <taxon>Eurotiales</taxon>
        <taxon>Aspergillaceae</taxon>
        <taxon>Aspergillus</taxon>
        <taxon>Aspergillus subgen. Nidulantes</taxon>
    </lineage>
</organism>
<name>A0ABR4HWT0_9EURO</name>
<dbReference type="EMBL" id="JBFXLS010000076">
    <property type="protein sequence ID" value="KAL2819539.1"/>
    <property type="molecule type" value="Genomic_DNA"/>
</dbReference>
<proteinExistence type="predicted"/>